<organism evidence="1 2">
    <name type="scientific">Belnapia mucosa</name>
    <dbReference type="NCBI Taxonomy" id="2804532"/>
    <lineage>
        <taxon>Bacteria</taxon>
        <taxon>Pseudomonadati</taxon>
        <taxon>Pseudomonadota</taxon>
        <taxon>Alphaproteobacteria</taxon>
        <taxon>Acetobacterales</taxon>
        <taxon>Roseomonadaceae</taxon>
        <taxon>Belnapia</taxon>
    </lineage>
</organism>
<dbReference type="EMBL" id="JAEUXJ010000007">
    <property type="protein sequence ID" value="MBL6457012.1"/>
    <property type="molecule type" value="Genomic_DNA"/>
</dbReference>
<keyword evidence="2" id="KW-1185">Reference proteome</keyword>
<reference evidence="1 2" key="1">
    <citation type="submission" date="2021-01" db="EMBL/GenBank/DDBJ databases">
        <title>Belnapia mucosa sp. nov. and Belnapia arida sp. nov., isolated from the Tabernas Desert (Almeria, Spain).</title>
        <authorList>
            <person name="Molina-Menor E."/>
            <person name="Vidal-Verdu A."/>
            <person name="Calonge A."/>
            <person name="Satari L."/>
            <person name="Pereto Magraner J."/>
            <person name="Porcar Miralles M."/>
        </authorList>
    </citation>
    <scope>NUCLEOTIDE SEQUENCE [LARGE SCALE GENOMIC DNA]</scope>
    <source>
        <strain evidence="1 2">T6</strain>
    </source>
</reference>
<accession>A0ABS1V6Q8</accession>
<dbReference type="Proteomes" id="UP000606490">
    <property type="component" value="Unassembled WGS sequence"/>
</dbReference>
<sequence length="117" mass="12770">MKQAFDPAAVQDRLRRSWSAGSSSRFRPDNPALGQCSATALVVHQVFGGEVLKTLVPLEGRMAPHFYNRIGGRCFDFTAEQFAMPVRYDDAISSPEEALTDTSPAQVAQLLATFHAA</sequence>
<proteinExistence type="predicted"/>
<dbReference type="InterPro" id="IPR056238">
    <property type="entry name" value="YunG-like"/>
</dbReference>
<protein>
    <submittedName>
        <fullName evidence="1">Uncharacterized protein</fullName>
    </submittedName>
</protein>
<gene>
    <name evidence="1" type="ORF">JMJ55_16875</name>
</gene>
<comment type="caution">
    <text evidence="1">The sequence shown here is derived from an EMBL/GenBank/DDBJ whole genome shotgun (WGS) entry which is preliminary data.</text>
</comment>
<name>A0ABS1V6Q8_9PROT</name>
<evidence type="ECO:0000313" key="2">
    <source>
        <dbReference type="Proteomes" id="UP000606490"/>
    </source>
</evidence>
<dbReference type="RefSeq" id="WP_202826756.1">
    <property type="nucleotide sequence ID" value="NZ_JAEUXJ010000007.1"/>
</dbReference>
<dbReference type="Pfam" id="PF24585">
    <property type="entry name" value="YunG"/>
    <property type="match status" value="1"/>
</dbReference>
<evidence type="ECO:0000313" key="1">
    <source>
        <dbReference type="EMBL" id="MBL6457012.1"/>
    </source>
</evidence>